<keyword evidence="1" id="KW-1133">Transmembrane helix</keyword>
<evidence type="ECO:0000313" key="2">
    <source>
        <dbReference type="EMBL" id="VIP01959.1"/>
    </source>
</evidence>
<dbReference type="EMBL" id="LR586016">
    <property type="protein sequence ID" value="VIP01959.1"/>
    <property type="molecule type" value="Genomic_DNA"/>
</dbReference>
<feature type="transmembrane region" description="Helical" evidence="1">
    <location>
        <begin position="26"/>
        <end position="45"/>
    </location>
</feature>
<evidence type="ECO:0000313" key="3">
    <source>
        <dbReference type="Proteomes" id="UP000464378"/>
    </source>
</evidence>
<dbReference type="Proteomes" id="UP000464378">
    <property type="component" value="Chromosome"/>
</dbReference>
<dbReference type="KEGG" id="tim:GMBLW1_20010"/>
<gene>
    <name evidence="2" type="ORF">GMBLW1_20010</name>
</gene>
<organism evidence="2">
    <name type="scientific">Tuwongella immobilis</name>
    <dbReference type="NCBI Taxonomy" id="692036"/>
    <lineage>
        <taxon>Bacteria</taxon>
        <taxon>Pseudomonadati</taxon>
        <taxon>Planctomycetota</taxon>
        <taxon>Planctomycetia</taxon>
        <taxon>Gemmatales</taxon>
        <taxon>Gemmataceae</taxon>
        <taxon>Tuwongella</taxon>
    </lineage>
</organism>
<dbReference type="EMBL" id="LR593887">
    <property type="protein sequence ID" value="VTR99964.1"/>
    <property type="molecule type" value="Genomic_DNA"/>
</dbReference>
<name>A0A6C2YL52_9BACT</name>
<proteinExistence type="predicted"/>
<evidence type="ECO:0000256" key="1">
    <source>
        <dbReference type="SAM" id="Phobius"/>
    </source>
</evidence>
<sequence length="216" mass="24377">MCKKTWRVSHQSSATIPDDFVRRKCFFHGFLIVLGTFFLLVFFHGRDNIRDGVRILVLYGSSMCGSVRRIGDALDLLSRLTGEVGSVLFLSPAQLFSISPCLFRSIPDHSASDPSNINQNHGWSHSEPSPHESSFAEVVASFRPLPSISNFFSRARQYSGWGAHLSAVRFVDVWQRSTNRRCLGSVEPVDWRGWQRPLPVAGSTFFHFATPHHRIS</sequence>
<keyword evidence="1" id="KW-0812">Transmembrane</keyword>
<reference evidence="2" key="1">
    <citation type="submission" date="2019-04" db="EMBL/GenBank/DDBJ databases">
        <authorList>
            <consortium name="Science for Life Laboratories"/>
        </authorList>
    </citation>
    <scope>NUCLEOTIDE SEQUENCE</scope>
    <source>
        <strain evidence="2">MBLW1</strain>
    </source>
</reference>
<accession>A0A6C2YL52</accession>
<dbReference type="AlphaFoldDB" id="A0A6C2YL52"/>
<keyword evidence="3" id="KW-1185">Reference proteome</keyword>
<protein>
    <submittedName>
        <fullName evidence="2">Uncharacterized protein</fullName>
    </submittedName>
</protein>
<dbReference type="InParanoid" id="A0A6C2YL52"/>
<keyword evidence="1" id="KW-0472">Membrane</keyword>